<evidence type="ECO:0000256" key="1">
    <source>
        <dbReference type="SAM" id="MobiDB-lite"/>
    </source>
</evidence>
<keyword evidence="3" id="KW-1185">Reference proteome</keyword>
<comment type="caution">
    <text evidence="2">The sequence shown here is derived from an EMBL/GenBank/DDBJ whole genome shotgun (WGS) entry which is preliminary data.</text>
</comment>
<dbReference type="AlphaFoldDB" id="A0A7J7C3D9"/>
<dbReference type="Proteomes" id="UP000593562">
    <property type="component" value="Unassembled WGS sequence"/>
</dbReference>
<evidence type="ECO:0000313" key="2">
    <source>
        <dbReference type="EMBL" id="KAF5728276.1"/>
    </source>
</evidence>
<accession>A0A7J7C3D9</accession>
<sequence length="103" mass="11738">MPRHPVLRRSKITSVTTCCKQARWNPTNNGGCRCPGVFGYEERIGLANRTKQNNLPNSEQQIMEVKPRQGEKQNTITRHIVLQNQQNQSSPEQVQSNPHHLPA</sequence>
<feature type="region of interest" description="Disordered" evidence="1">
    <location>
        <begin position="83"/>
        <end position="103"/>
    </location>
</feature>
<name>A0A7J7C3D9_TRIWF</name>
<evidence type="ECO:0000313" key="3">
    <source>
        <dbReference type="Proteomes" id="UP000593562"/>
    </source>
</evidence>
<gene>
    <name evidence="2" type="ORF">HS088_TW21G00421</name>
</gene>
<dbReference type="InParanoid" id="A0A7J7C3D9"/>
<dbReference type="EMBL" id="JAAARO010000021">
    <property type="protein sequence ID" value="KAF5728276.1"/>
    <property type="molecule type" value="Genomic_DNA"/>
</dbReference>
<organism evidence="2 3">
    <name type="scientific">Tripterygium wilfordii</name>
    <name type="common">Thunder God vine</name>
    <dbReference type="NCBI Taxonomy" id="458696"/>
    <lineage>
        <taxon>Eukaryota</taxon>
        <taxon>Viridiplantae</taxon>
        <taxon>Streptophyta</taxon>
        <taxon>Embryophyta</taxon>
        <taxon>Tracheophyta</taxon>
        <taxon>Spermatophyta</taxon>
        <taxon>Magnoliopsida</taxon>
        <taxon>eudicotyledons</taxon>
        <taxon>Gunneridae</taxon>
        <taxon>Pentapetalae</taxon>
        <taxon>rosids</taxon>
        <taxon>fabids</taxon>
        <taxon>Celastrales</taxon>
        <taxon>Celastraceae</taxon>
        <taxon>Tripterygium</taxon>
    </lineage>
</organism>
<protein>
    <submittedName>
        <fullName evidence="2">Uncharacterized protein</fullName>
    </submittedName>
</protein>
<proteinExistence type="predicted"/>
<reference evidence="2 3" key="1">
    <citation type="journal article" date="2020" name="Nat. Commun.">
        <title>Genome of Tripterygium wilfordii and identification of cytochrome P450 involved in triptolide biosynthesis.</title>
        <authorList>
            <person name="Tu L."/>
            <person name="Su P."/>
            <person name="Zhang Z."/>
            <person name="Gao L."/>
            <person name="Wang J."/>
            <person name="Hu T."/>
            <person name="Zhou J."/>
            <person name="Zhang Y."/>
            <person name="Zhao Y."/>
            <person name="Liu Y."/>
            <person name="Song Y."/>
            <person name="Tong Y."/>
            <person name="Lu Y."/>
            <person name="Yang J."/>
            <person name="Xu C."/>
            <person name="Jia M."/>
            <person name="Peters R.J."/>
            <person name="Huang L."/>
            <person name="Gao W."/>
        </authorList>
    </citation>
    <scope>NUCLEOTIDE SEQUENCE [LARGE SCALE GENOMIC DNA]</scope>
    <source>
        <strain evidence="3">cv. XIE 37</strain>
        <tissue evidence="2">Leaf</tissue>
    </source>
</reference>